<comment type="subcellular location">
    <subcellularLocation>
        <location evidence="1">Cell membrane</location>
        <topology evidence="1">Multi-pass membrane protein</topology>
    </subcellularLocation>
</comment>
<dbReference type="InterPro" id="IPR027463">
    <property type="entry name" value="AcrB_DN_DC_subdom"/>
</dbReference>
<dbReference type="EMBL" id="JBHLWO010000002">
    <property type="protein sequence ID" value="MFC0319369.1"/>
    <property type="molecule type" value="Genomic_DNA"/>
</dbReference>
<evidence type="ECO:0000256" key="5">
    <source>
        <dbReference type="ARBA" id="ARBA00022475"/>
    </source>
</evidence>
<protein>
    <submittedName>
        <fullName evidence="10">CusA/CzcA family heavy metal efflux RND transporter</fullName>
    </submittedName>
</protein>
<keyword evidence="7 9" id="KW-1133">Transmembrane helix</keyword>
<evidence type="ECO:0000256" key="3">
    <source>
        <dbReference type="ARBA" id="ARBA00010942"/>
    </source>
</evidence>
<keyword evidence="6 9" id="KW-0812">Transmembrane</keyword>
<feature type="transmembrane region" description="Helical" evidence="9">
    <location>
        <begin position="344"/>
        <end position="361"/>
    </location>
</feature>
<evidence type="ECO:0000256" key="2">
    <source>
        <dbReference type="ARBA" id="ARBA00007613"/>
    </source>
</evidence>
<feature type="transmembrane region" description="Helical" evidence="9">
    <location>
        <begin position="1004"/>
        <end position="1029"/>
    </location>
</feature>
<dbReference type="SUPFAM" id="SSF82693">
    <property type="entry name" value="Multidrug efflux transporter AcrB pore domain, PN1, PN2, PC1 and PC2 subdomains"/>
    <property type="match status" value="3"/>
</dbReference>
<evidence type="ECO:0000313" key="10">
    <source>
        <dbReference type="EMBL" id="MFC0319369.1"/>
    </source>
</evidence>
<feature type="transmembrane region" description="Helical" evidence="9">
    <location>
        <begin position="1041"/>
        <end position="1061"/>
    </location>
</feature>
<evidence type="ECO:0000256" key="6">
    <source>
        <dbReference type="ARBA" id="ARBA00022692"/>
    </source>
</evidence>
<dbReference type="SUPFAM" id="SSF82866">
    <property type="entry name" value="Multidrug efflux transporter AcrB transmembrane domain"/>
    <property type="match status" value="2"/>
</dbReference>
<dbReference type="Gene3D" id="3.30.70.1430">
    <property type="entry name" value="Multidrug efflux transporter AcrB pore domain"/>
    <property type="match status" value="2"/>
</dbReference>
<dbReference type="RefSeq" id="WP_130855998.1">
    <property type="nucleotide sequence ID" value="NZ_JBHLWO010000002.1"/>
</dbReference>
<dbReference type="PRINTS" id="PR00702">
    <property type="entry name" value="ACRIFLAVINRP"/>
</dbReference>
<evidence type="ECO:0000256" key="1">
    <source>
        <dbReference type="ARBA" id="ARBA00004651"/>
    </source>
</evidence>
<feature type="transmembrane region" description="Helical" evidence="9">
    <location>
        <begin position="481"/>
        <end position="504"/>
    </location>
</feature>
<feature type="transmembrane region" description="Helical" evidence="9">
    <location>
        <begin position="874"/>
        <end position="893"/>
    </location>
</feature>
<name>A0ABV6HKF1_9SPHI</name>
<evidence type="ECO:0000256" key="7">
    <source>
        <dbReference type="ARBA" id="ARBA00022989"/>
    </source>
</evidence>
<feature type="transmembrane region" description="Helical" evidence="9">
    <location>
        <begin position="925"/>
        <end position="950"/>
    </location>
</feature>
<dbReference type="InterPro" id="IPR001036">
    <property type="entry name" value="Acrflvin-R"/>
</dbReference>
<dbReference type="Pfam" id="PF00873">
    <property type="entry name" value="ACR_tran"/>
    <property type="match status" value="1"/>
</dbReference>
<dbReference type="Proteomes" id="UP001589774">
    <property type="component" value="Unassembled WGS sequence"/>
</dbReference>
<dbReference type="Pfam" id="PF02321">
    <property type="entry name" value="OEP"/>
    <property type="match status" value="1"/>
</dbReference>
<reference evidence="10 11" key="1">
    <citation type="submission" date="2024-09" db="EMBL/GenBank/DDBJ databases">
        <authorList>
            <person name="Sun Q."/>
            <person name="Mori K."/>
        </authorList>
    </citation>
    <scope>NUCLEOTIDE SEQUENCE [LARGE SCALE GENOMIC DNA]</scope>
    <source>
        <strain evidence="10 11">CCM 7765</strain>
    </source>
</reference>
<dbReference type="Gene3D" id="3.30.70.1440">
    <property type="entry name" value="Multidrug efflux transporter AcrB pore domain"/>
    <property type="match status" value="1"/>
</dbReference>
<dbReference type="SUPFAM" id="SSF82714">
    <property type="entry name" value="Multidrug efflux transporter AcrB TolC docking domain, DN and DC subdomains"/>
    <property type="match status" value="2"/>
</dbReference>
<keyword evidence="4" id="KW-0813">Transport</keyword>
<evidence type="ECO:0000313" key="11">
    <source>
        <dbReference type="Proteomes" id="UP001589774"/>
    </source>
</evidence>
<feature type="transmembrane region" description="Helical" evidence="9">
    <location>
        <begin position="536"/>
        <end position="555"/>
    </location>
</feature>
<keyword evidence="5" id="KW-1003">Cell membrane</keyword>
<evidence type="ECO:0000256" key="4">
    <source>
        <dbReference type="ARBA" id="ARBA00022448"/>
    </source>
</evidence>
<feature type="transmembrane region" description="Helical" evidence="9">
    <location>
        <begin position="971"/>
        <end position="992"/>
    </location>
</feature>
<comment type="caution">
    <text evidence="10">The sequence shown here is derived from an EMBL/GenBank/DDBJ whole genome shotgun (WGS) entry which is preliminary data.</text>
</comment>
<comment type="similarity">
    <text evidence="3">Belongs to the resistance-nodulation-cell division (RND) (TC 2.A.6) family.</text>
</comment>
<dbReference type="PANTHER" id="PTHR32063:SF24">
    <property type="entry name" value="CATION EFFLUX SYSTEM (ACRB_ACRD_ACRF FAMILY)"/>
    <property type="match status" value="1"/>
</dbReference>
<dbReference type="SUPFAM" id="SSF56954">
    <property type="entry name" value="Outer membrane efflux proteins (OEP)"/>
    <property type="match status" value="1"/>
</dbReference>
<proteinExistence type="inferred from homology"/>
<feature type="transmembrane region" description="Helical" evidence="9">
    <location>
        <begin position="449"/>
        <end position="469"/>
    </location>
</feature>
<feature type="transmembrane region" description="Helical" evidence="9">
    <location>
        <begin position="394"/>
        <end position="415"/>
    </location>
</feature>
<feature type="transmembrane region" description="Helical" evidence="9">
    <location>
        <begin position="900"/>
        <end position="919"/>
    </location>
</feature>
<comment type="similarity">
    <text evidence="2">Belongs to the outer membrane factor (OMF) (TC 1.B.17) family.</text>
</comment>
<evidence type="ECO:0000256" key="8">
    <source>
        <dbReference type="ARBA" id="ARBA00023136"/>
    </source>
</evidence>
<keyword evidence="8 9" id="KW-0472">Membrane</keyword>
<dbReference type="InterPro" id="IPR003423">
    <property type="entry name" value="OMP_efflux"/>
</dbReference>
<dbReference type="InterPro" id="IPR004763">
    <property type="entry name" value="CusA-like"/>
</dbReference>
<dbReference type="PANTHER" id="PTHR32063">
    <property type="match status" value="1"/>
</dbReference>
<dbReference type="Gene3D" id="1.20.1600.10">
    <property type="entry name" value="Outer membrane efflux proteins (OEP)"/>
    <property type="match status" value="1"/>
</dbReference>
<feature type="transmembrane region" description="Helical" evidence="9">
    <location>
        <begin position="368"/>
        <end position="388"/>
    </location>
</feature>
<dbReference type="Gene3D" id="3.30.70.1320">
    <property type="entry name" value="Multidrug efflux transporter AcrB pore domain like"/>
    <property type="match status" value="1"/>
</dbReference>
<gene>
    <name evidence="10" type="ORF">ACFFI0_13705</name>
</gene>
<keyword evidence="11" id="KW-1185">Reference proteome</keyword>
<organism evidence="10 11">
    <name type="scientific">Olivibacter oleidegradans</name>
    <dbReference type="NCBI Taxonomy" id="760123"/>
    <lineage>
        <taxon>Bacteria</taxon>
        <taxon>Pseudomonadati</taxon>
        <taxon>Bacteroidota</taxon>
        <taxon>Sphingobacteriia</taxon>
        <taxon>Sphingobacteriales</taxon>
        <taxon>Sphingobacteriaceae</taxon>
        <taxon>Olivibacter</taxon>
    </lineage>
</organism>
<dbReference type="NCBIfam" id="TIGR00914">
    <property type="entry name" value="2A0601"/>
    <property type="match status" value="1"/>
</dbReference>
<evidence type="ECO:0000256" key="9">
    <source>
        <dbReference type="SAM" id="Phobius"/>
    </source>
</evidence>
<dbReference type="Gene3D" id="1.20.1640.10">
    <property type="entry name" value="Multidrug efflux transporter AcrB transmembrane domain"/>
    <property type="match status" value="2"/>
</dbReference>
<sequence>MLNKIIFFCIKNKLIVGIFTFALIVWGVWSATKLPIDALPDITNNQVQIITSAPSLAAQEIERLVTFPIELSVATIPQMIEIRSISRFGLSVITVVFKEKVDIYWARQQIAERIKEAQSQIPPGIGEPKLGPITTGLGEIYQYIIHPRPGAEKRYSPTDLRTMQDWIVARQLYGTPGVAEVNSFGGILKQYEVAVRPDRLQAHNITIAEVFTALQNNNENTGGAYIDKKPNAYYIRSLGLARSLTDIGNIVIKKDSKGVPILIKDVSSPQFGGAIRYGALTYNGEREAVGGVVMMLKGSNSAEVVKLVKEKMRTIQKSLPKDIVIEPYLDRTNLVNRAIDTVKSNLIEGALIVILVLVLFLGNLRAGLIVASAIPLSMLFAFSMMNIFGVSANLMSLGAIDFGLIVDGAVIIVEATMHHFGLRKSAFRLNQEEMDDHVFDSAVKIRSSAAFGEIIILMVYIPILALTGIEGKMFKPMAQTVSFAIIGALILSMTYVPMMCALFLSKKPIQKKTFSDRLMYKLQRFYTPLLKKALRAPYWILSFTLLLFGGSAYLFSRMGAEFIPQLKEGDFAFQCVLPQGASLSQSIETSMKAAKILKTFDEVKMVVGKTGSAEVPTDPMPPEATDLMVILKNQSEWKSDRSYEQLATDMEKALNLLPGVYIEANQPIQMRFNELMTGIRQDVAIKIFGENLDSLATYADKVTTSIATVRGASGVLPEPISGLPQITVTYNYDQLANYGTTIKALNTALNTAFAGAIAGVIYENERRFDLVLRLDSTVKNNIDDVRNLLVPISNGEQVALSQLANIEFKDGPAQISRDDAKRRIVVGFNIVGRDVQSVVDDIKNKIDEEVKLPDGYFYTFGGQFENLQEAKSRLLIAVPLALLLIFVLLFFTFRSTKESVLIFTAIPMSAIGGIIALKLRDMPFSISAGVGFIALFGVAVLNGIVLISTFNQLKKAGQGNILRRILEGSLTRLRPVLMTATAASLGFLPMAISSGSGAEVQKPLATVVIGGLVTATLLTLFVLPILYFLFYSFKLRSPKRLIRMISLALVLLTEPSLIVSAQNQQDMIQGRISLDEAINMALKNNPGLKEADVNRLRQKALEKSAFDPANIDISAAQSPLEGASPDNNIGIGQTFSFPTVYGAKRQLLEEQTTLAATSLTVSKNDLIRDVRIAFANLVYANQSLKLRTKQDSILNEFLKIAELRYNTGETSKTELLIASNRYRQLQLQQQQAGAAKIAALQELMRLLNVSEPYDIKEQEDYKLSILSTTDSVALKNNPLLSFANQQIRVAEESVKVQKSAFLPDITVGYQQQLILQGWNPEGINKSYGQRTKIAGVSLGVAVPLFNLAAQKAKVKASLLATKAAEYAYEQTFNNLKTTFMQQLSYYRPLQAALIFYEDSGLQEADELIASSRLGYRKGEIDYVAYTQSIEQAFNTHLQYLETLNRYNQVVATINYLTGK</sequence>
<dbReference type="Gene3D" id="3.30.2090.10">
    <property type="entry name" value="Multidrug efflux transporter AcrB TolC docking domain, DN and DC subdomains"/>
    <property type="match status" value="2"/>
</dbReference>
<accession>A0ABV6HKF1</accession>